<name>A0A382SHU8_9ZZZZ</name>
<gene>
    <name evidence="2" type="ORF">METZ01_LOCUS362016</name>
</gene>
<dbReference type="EMBL" id="UINC01129032">
    <property type="protein sequence ID" value="SVD09162.1"/>
    <property type="molecule type" value="Genomic_DNA"/>
</dbReference>
<evidence type="ECO:0000256" key="1">
    <source>
        <dbReference type="SAM" id="MobiDB-lite"/>
    </source>
</evidence>
<evidence type="ECO:0000313" key="2">
    <source>
        <dbReference type="EMBL" id="SVD09162.1"/>
    </source>
</evidence>
<dbReference type="AlphaFoldDB" id="A0A382SHU8"/>
<reference evidence="2" key="1">
    <citation type="submission" date="2018-05" db="EMBL/GenBank/DDBJ databases">
        <authorList>
            <person name="Lanie J.A."/>
            <person name="Ng W.-L."/>
            <person name="Kazmierczak K.M."/>
            <person name="Andrzejewski T.M."/>
            <person name="Davidsen T.M."/>
            <person name="Wayne K.J."/>
            <person name="Tettelin H."/>
            <person name="Glass J.I."/>
            <person name="Rusch D."/>
            <person name="Podicherti R."/>
            <person name="Tsui H.-C.T."/>
            <person name="Winkler M.E."/>
        </authorList>
    </citation>
    <scope>NUCLEOTIDE SEQUENCE</scope>
</reference>
<protein>
    <submittedName>
        <fullName evidence="2">Uncharacterized protein</fullName>
    </submittedName>
</protein>
<accession>A0A382SHU8</accession>
<sequence>MNNKQTEPRFTVDGNQYAPDLHKKPTENLETLMKALTEMLDDTSQENKETIAYLLGCRDIVDYLRTGKLPSEKNYTPIKTDTGLQFKEKVTFIPRYL</sequence>
<feature type="region of interest" description="Disordered" evidence="1">
    <location>
        <begin position="1"/>
        <end position="25"/>
    </location>
</feature>
<proteinExistence type="predicted"/>
<organism evidence="2">
    <name type="scientific">marine metagenome</name>
    <dbReference type="NCBI Taxonomy" id="408172"/>
    <lineage>
        <taxon>unclassified sequences</taxon>
        <taxon>metagenomes</taxon>
        <taxon>ecological metagenomes</taxon>
    </lineage>
</organism>